<name>A0A445MYY1_9BACT</name>
<feature type="chain" id="PRO_5019265664" description="EfeO-type cupredoxin-like domain-containing protein" evidence="1">
    <location>
        <begin position="27"/>
        <end position="144"/>
    </location>
</feature>
<protein>
    <recommendedName>
        <fullName evidence="3">EfeO-type cupredoxin-like domain-containing protein</fullName>
    </recommendedName>
</protein>
<reference evidence="2" key="1">
    <citation type="submission" date="2018-01" db="EMBL/GenBank/DDBJ databases">
        <authorList>
            <person name="Regsiter A."/>
            <person name="William W."/>
        </authorList>
    </citation>
    <scope>NUCLEOTIDE SEQUENCE</scope>
    <source>
        <strain evidence="2">TRIP AH-1</strain>
    </source>
</reference>
<evidence type="ECO:0000256" key="1">
    <source>
        <dbReference type="SAM" id="SignalP"/>
    </source>
</evidence>
<sequence>MRKIKGICVVGAILAVLLIAVGQLFAADAQLIRVQPEGKDKVMGIYIDPPTVYIKKNDIIVWMSGVPGMEVQIVFNDGKTCKDVTANPNLKVPNFYMDAKNCYVTSFLAYCATSTLQFSDPGTFEYKVVNEDGKMEAKGTIIVK</sequence>
<gene>
    <name evidence="2" type="ORF">PITCH_A250001</name>
</gene>
<keyword evidence="1" id="KW-0732">Signal</keyword>
<dbReference type="EMBL" id="OJIN01000165">
    <property type="protein sequence ID" value="SPD74572.1"/>
    <property type="molecule type" value="Genomic_DNA"/>
</dbReference>
<dbReference type="AlphaFoldDB" id="A0A445MYY1"/>
<evidence type="ECO:0000313" key="2">
    <source>
        <dbReference type="EMBL" id="SPD74572.1"/>
    </source>
</evidence>
<accession>A0A445MYY1</accession>
<proteinExistence type="predicted"/>
<organism evidence="2">
    <name type="scientific">uncultured Desulfobacterium sp</name>
    <dbReference type="NCBI Taxonomy" id="201089"/>
    <lineage>
        <taxon>Bacteria</taxon>
        <taxon>Pseudomonadati</taxon>
        <taxon>Thermodesulfobacteriota</taxon>
        <taxon>Desulfobacteria</taxon>
        <taxon>Desulfobacterales</taxon>
        <taxon>Desulfobacteriaceae</taxon>
        <taxon>Desulfobacterium</taxon>
        <taxon>environmental samples</taxon>
    </lineage>
</organism>
<feature type="signal peptide" evidence="1">
    <location>
        <begin position="1"/>
        <end position="26"/>
    </location>
</feature>
<evidence type="ECO:0008006" key="3">
    <source>
        <dbReference type="Google" id="ProtNLM"/>
    </source>
</evidence>